<dbReference type="RefSeq" id="WP_219203203.1">
    <property type="nucleotide sequence ID" value="NZ_JAHWQX010000004.1"/>
</dbReference>
<reference evidence="1" key="1">
    <citation type="submission" date="2021-07" db="EMBL/GenBank/DDBJ databases">
        <title>Pseudohoeflea marina sp. nov. a polyhydroxyalcanoate-producing bacterium.</title>
        <authorList>
            <person name="Zheng W."/>
            <person name="Yu S."/>
            <person name="Huang Y."/>
        </authorList>
    </citation>
    <scope>NUCLEOTIDE SEQUENCE</scope>
    <source>
        <strain evidence="1">DP4N28-3</strain>
    </source>
</reference>
<proteinExistence type="predicted"/>
<dbReference type="EMBL" id="JAHWQX010000004">
    <property type="protein sequence ID" value="MBW3098906.1"/>
    <property type="molecule type" value="Genomic_DNA"/>
</dbReference>
<gene>
    <name evidence="1" type="ORF">KY465_16625</name>
</gene>
<name>A0ABS6WSJ2_9HYPH</name>
<keyword evidence="2" id="KW-1185">Reference proteome</keyword>
<comment type="caution">
    <text evidence="1">The sequence shown here is derived from an EMBL/GenBank/DDBJ whole genome shotgun (WGS) entry which is preliminary data.</text>
</comment>
<evidence type="ECO:0000313" key="2">
    <source>
        <dbReference type="Proteomes" id="UP001430804"/>
    </source>
</evidence>
<sequence length="91" mass="9679">MIQQDPQEIAISVLAWLADEPDLLGRFLDLSGLTTDTMRQAAREPGFMAGVLHFLMAHEPTLMQYCAASGTRPESVALAHRALAGGGGDIG</sequence>
<accession>A0ABS6WSJ2</accession>
<dbReference type="InterPro" id="IPR021955">
    <property type="entry name" value="DUF3572"/>
</dbReference>
<dbReference type="Proteomes" id="UP001430804">
    <property type="component" value="Unassembled WGS sequence"/>
</dbReference>
<dbReference type="Pfam" id="PF12096">
    <property type="entry name" value="DUF3572"/>
    <property type="match status" value="1"/>
</dbReference>
<organism evidence="1 2">
    <name type="scientific">Pseudohoeflea coraliihabitans</name>
    <dbReference type="NCBI Taxonomy" id="2860393"/>
    <lineage>
        <taxon>Bacteria</taxon>
        <taxon>Pseudomonadati</taxon>
        <taxon>Pseudomonadota</taxon>
        <taxon>Alphaproteobacteria</taxon>
        <taxon>Hyphomicrobiales</taxon>
        <taxon>Rhizobiaceae</taxon>
        <taxon>Pseudohoeflea</taxon>
    </lineage>
</organism>
<evidence type="ECO:0000313" key="1">
    <source>
        <dbReference type="EMBL" id="MBW3098906.1"/>
    </source>
</evidence>
<protein>
    <submittedName>
        <fullName evidence="1">DUF3572 domain-containing protein</fullName>
    </submittedName>
</protein>